<name>X1RYN4_9ZZZZ</name>
<organism evidence="1">
    <name type="scientific">marine sediment metagenome</name>
    <dbReference type="NCBI Taxonomy" id="412755"/>
    <lineage>
        <taxon>unclassified sequences</taxon>
        <taxon>metagenomes</taxon>
        <taxon>ecological metagenomes</taxon>
    </lineage>
</organism>
<gene>
    <name evidence="1" type="ORF">S12H4_15098</name>
</gene>
<evidence type="ECO:0000313" key="1">
    <source>
        <dbReference type="EMBL" id="GAI85892.1"/>
    </source>
</evidence>
<dbReference type="AlphaFoldDB" id="X1RYN4"/>
<proteinExistence type="predicted"/>
<comment type="caution">
    <text evidence="1">The sequence shown here is derived from an EMBL/GenBank/DDBJ whole genome shotgun (WGS) entry which is preliminary data.</text>
</comment>
<reference evidence="1" key="1">
    <citation type="journal article" date="2014" name="Front. Microbiol.">
        <title>High frequency of phylogenetically diverse reductive dehalogenase-homologous genes in deep subseafloor sedimentary metagenomes.</title>
        <authorList>
            <person name="Kawai M."/>
            <person name="Futagami T."/>
            <person name="Toyoda A."/>
            <person name="Takaki Y."/>
            <person name="Nishi S."/>
            <person name="Hori S."/>
            <person name="Arai W."/>
            <person name="Tsubouchi T."/>
            <person name="Morono Y."/>
            <person name="Uchiyama I."/>
            <person name="Ito T."/>
            <person name="Fujiyama A."/>
            <person name="Inagaki F."/>
            <person name="Takami H."/>
        </authorList>
    </citation>
    <scope>NUCLEOTIDE SEQUENCE</scope>
    <source>
        <strain evidence="1">Expedition CK06-06</strain>
    </source>
</reference>
<dbReference type="EMBL" id="BARW01007230">
    <property type="protein sequence ID" value="GAI85892.1"/>
    <property type="molecule type" value="Genomic_DNA"/>
</dbReference>
<sequence>MQDQQFKLRKHPDQTAKPAWAVKQDKQEKVFAGKHPGVQRQIIDDFYYWLNQDPRENTWECFVQTLKGKGYRQGIVKDVYDCFVHQGDMPGKVSIYKSVA</sequence>
<accession>X1RYN4</accession>
<protein>
    <submittedName>
        <fullName evidence="1">Uncharacterized protein</fullName>
    </submittedName>
</protein>